<dbReference type="OrthoDB" id="9768329at2"/>
<evidence type="ECO:0000259" key="7">
    <source>
        <dbReference type="Pfam" id="PF00361"/>
    </source>
</evidence>
<dbReference type="EC" id="7.1.1.-" evidence="5"/>
<dbReference type="Pfam" id="PF00361">
    <property type="entry name" value="Proton_antipo_M"/>
    <property type="match status" value="1"/>
</dbReference>
<feature type="transmembrane region" description="Helical" evidence="5">
    <location>
        <begin position="366"/>
        <end position="388"/>
    </location>
</feature>
<comment type="caution">
    <text evidence="8">The sequence shown here is derived from an EMBL/GenBank/DDBJ whole genome shotgun (WGS) entry which is preliminary data.</text>
</comment>
<name>A0A0E2Z2K9_9GAMM</name>
<sequence length="481" mass="51940">MSSLDFTALLPLILITLASLTLTLIVAGYRQHRLTMVATLIALVLCLAVIPLAAAVSPQHVPPLFIIDRYALFYMGLIFTAALAITLLAYGYMKGLVDQPEEFYVLLLLASLGAAILAASNHFASLFLGLEILSVSLFALLAYPRRFQLSLEAGVKYLILSSASSALLLFGMALIYAETGALGFGQLSTLLSTGALSSEIFFLAGLALIMTGLGFKLSWVPFHLWAADVYQGAPAPVTAFLATVSKGAVFALLLRLFVQVDGPQHHTLIVLLSFIAVATILAGNLLALLQNNIKRILAYSSIAHLGYLLVALLASGNLGVEAVTFYWVAYFIMNLGAFGVVTVLSSPTQEKENLEDYRGLFWHRPGLAGIFTFMLLSLAGIPLTVGFIGKFYIFAAGVEATLWLLLFTFVMGSILGLFYYLRIIIALYQTPTIEKEALASPSSLPLMGSLTLALLTLLLIWWGVYPDPLMRIIQAVAMALI</sequence>
<proteinExistence type="inferred from homology"/>
<evidence type="ECO:0000256" key="6">
    <source>
        <dbReference type="RuleBase" id="RU000320"/>
    </source>
</evidence>
<dbReference type="PANTHER" id="PTHR22773">
    <property type="entry name" value="NADH DEHYDROGENASE"/>
    <property type="match status" value="1"/>
</dbReference>
<evidence type="ECO:0000313" key="9">
    <source>
        <dbReference type="Proteomes" id="UP000028839"/>
    </source>
</evidence>
<keyword evidence="3 5" id="KW-1133">Transmembrane helix</keyword>
<dbReference type="InterPro" id="IPR001750">
    <property type="entry name" value="ND/Mrp_TM"/>
</dbReference>
<comment type="catalytic activity">
    <reaction evidence="5">
        <text>a quinone + NADH + 5 H(+)(in) = a quinol + NAD(+) + 4 H(+)(out)</text>
        <dbReference type="Rhea" id="RHEA:57888"/>
        <dbReference type="ChEBI" id="CHEBI:15378"/>
        <dbReference type="ChEBI" id="CHEBI:24646"/>
        <dbReference type="ChEBI" id="CHEBI:57540"/>
        <dbReference type="ChEBI" id="CHEBI:57945"/>
        <dbReference type="ChEBI" id="CHEBI:132124"/>
    </reaction>
</comment>
<evidence type="ECO:0000256" key="2">
    <source>
        <dbReference type="ARBA" id="ARBA00022692"/>
    </source>
</evidence>
<dbReference type="GO" id="GO:0048038">
    <property type="term" value="F:quinone binding"/>
    <property type="evidence" value="ECO:0007669"/>
    <property type="project" value="UniProtKB-KW"/>
</dbReference>
<dbReference type="Proteomes" id="UP000028839">
    <property type="component" value="Unassembled WGS sequence"/>
</dbReference>
<keyword evidence="5" id="KW-0830">Ubiquinone</keyword>
<dbReference type="GO" id="GO:0012505">
    <property type="term" value="C:endomembrane system"/>
    <property type="evidence" value="ECO:0007669"/>
    <property type="project" value="UniProtKB-SubCell"/>
</dbReference>
<accession>A0A0E2Z2K9</accession>
<dbReference type="InterPro" id="IPR010096">
    <property type="entry name" value="NADH-Q_OxRdtase_suN/2"/>
</dbReference>
<dbReference type="GO" id="GO:0042773">
    <property type="term" value="P:ATP synthesis coupled electron transport"/>
    <property type="evidence" value="ECO:0007669"/>
    <property type="project" value="InterPro"/>
</dbReference>
<feature type="transmembrane region" description="Helical" evidence="5">
    <location>
        <begin position="6"/>
        <end position="27"/>
    </location>
</feature>
<evidence type="ECO:0000256" key="5">
    <source>
        <dbReference type="HAMAP-Rule" id="MF_00445"/>
    </source>
</evidence>
<feature type="transmembrane region" description="Helical" evidence="5">
    <location>
        <begin position="200"/>
        <end position="225"/>
    </location>
</feature>
<dbReference type="HOGENOM" id="CLU_007100_1_5_6"/>
<organism evidence="8 9">
    <name type="scientific">Nitrosococcus oceani C-27</name>
    <dbReference type="NCBI Taxonomy" id="314279"/>
    <lineage>
        <taxon>Bacteria</taxon>
        <taxon>Pseudomonadati</taxon>
        <taxon>Pseudomonadota</taxon>
        <taxon>Gammaproteobacteria</taxon>
        <taxon>Chromatiales</taxon>
        <taxon>Chromatiaceae</taxon>
        <taxon>Nitrosococcus</taxon>
    </lineage>
</organism>
<evidence type="ECO:0000256" key="3">
    <source>
        <dbReference type="ARBA" id="ARBA00022989"/>
    </source>
</evidence>
<feature type="transmembrane region" description="Helical" evidence="5">
    <location>
        <begin position="400"/>
        <end position="421"/>
    </location>
</feature>
<dbReference type="NCBIfam" id="TIGR01770">
    <property type="entry name" value="NDH_I_N"/>
    <property type="match status" value="1"/>
</dbReference>
<feature type="transmembrane region" description="Helical" evidence="5">
    <location>
        <begin position="126"/>
        <end position="143"/>
    </location>
</feature>
<feature type="transmembrane region" description="Helical" evidence="5">
    <location>
        <begin position="34"/>
        <end position="56"/>
    </location>
</feature>
<dbReference type="SMR" id="A0A0E2Z2K9"/>
<keyword evidence="5" id="KW-1003">Cell membrane</keyword>
<comment type="similarity">
    <text evidence="5">Belongs to the complex I subunit 2 family.</text>
</comment>
<reference evidence="8 9" key="1">
    <citation type="submission" date="2014-07" db="EMBL/GenBank/DDBJ databases">
        <title>Comparative analysis of Nitrosococcus oceani genome inventories of strains from Pacific and Atlantic gyres.</title>
        <authorList>
            <person name="Lim C.K."/>
            <person name="Wang L."/>
            <person name="Sayavedra-Soto L.A."/>
            <person name="Klotz M.G."/>
        </authorList>
    </citation>
    <scope>NUCLEOTIDE SEQUENCE [LARGE SCALE GENOMIC DNA]</scope>
    <source>
        <strain evidence="8 9">C-27</strain>
    </source>
</reference>
<evidence type="ECO:0000313" key="8">
    <source>
        <dbReference type="EMBL" id="KFI19903.1"/>
    </source>
</evidence>
<keyword evidence="5" id="KW-0520">NAD</keyword>
<feature type="transmembrane region" description="Helical" evidence="5">
    <location>
        <begin position="269"/>
        <end position="289"/>
    </location>
</feature>
<keyword evidence="4 5" id="KW-0472">Membrane</keyword>
<feature type="transmembrane region" description="Helical" evidence="5">
    <location>
        <begin position="442"/>
        <end position="464"/>
    </location>
</feature>
<keyword evidence="5" id="KW-1278">Translocase</keyword>
<dbReference type="GO" id="GO:0008137">
    <property type="term" value="F:NADH dehydrogenase (ubiquinone) activity"/>
    <property type="evidence" value="ECO:0007669"/>
    <property type="project" value="InterPro"/>
</dbReference>
<dbReference type="HAMAP" id="MF_00445">
    <property type="entry name" value="NDH1_NuoN_1"/>
    <property type="match status" value="1"/>
</dbReference>
<dbReference type="AlphaFoldDB" id="A0A0E2Z2K9"/>
<evidence type="ECO:0000256" key="1">
    <source>
        <dbReference type="ARBA" id="ARBA00004127"/>
    </source>
</evidence>
<dbReference type="GO" id="GO:0005886">
    <property type="term" value="C:plasma membrane"/>
    <property type="evidence" value="ECO:0007669"/>
    <property type="project" value="UniProtKB-SubCell"/>
</dbReference>
<feature type="transmembrane region" description="Helical" evidence="5">
    <location>
        <begin position="71"/>
        <end position="91"/>
    </location>
</feature>
<feature type="transmembrane region" description="Helical" evidence="5">
    <location>
        <begin position="324"/>
        <end position="345"/>
    </location>
</feature>
<comment type="subunit">
    <text evidence="5">NDH-1 is composed of 14 different subunits. Subunits NuoA, H, J, K, L, M, N constitute the membrane sector of the complex.</text>
</comment>
<dbReference type="GO" id="GO:0050136">
    <property type="term" value="F:NADH dehydrogenase (quinone) (non-electrogenic) activity"/>
    <property type="evidence" value="ECO:0007669"/>
    <property type="project" value="UniProtKB-UniRule"/>
</dbReference>
<feature type="transmembrane region" description="Helical" evidence="5">
    <location>
        <begin position="296"/>
        <end position="318"/>
    </location>
</feature>
<keyword evidence="2 5" id="KW-0812">Transmembrane</keyword>
<protein>
    <recommendedName>
        <fullName evidence="5">NADH-quinone oxidoreductase subunit N</fullName>
        <ecNumber evidence="5">7.1.1.-</ecNumber>
    </recommendedName>
    <alternativeName>
        <fullName evidence="5">NADH dehydrogenase I subunit N</fullName>
    </alternativeName>
    <alternativeName>
        <fullName evidence="5">NDH-1 subunit N</fullName>
    </alternativeName>
</protein>
<comment type="subcellular location">
    <subcellularLocation>
        <location evidence="5">Cell membrane</location>
        <topology evidence="5">Multi-pass membrane protein</topology>
    </subcellularLocation>
    <subcellularLocation>
        <location evidence="1">Endomembrane system</location>
        <topology evidence="1">Multi-pass membrane protein</topology>
    </subcellularLocation>
    <subcellularLocation>
        <location evidence="6">Membrane</location>
        <topology evidence="6">Multi-pass membrane protein</topology>
    </subcellularLocation>
</comment>
<dbReference type="EMBL" id="JPGN01000034">
    <property type="protein sequence ID" value="KFI19903.1"/>
    <property type="molecule type" value="Genomic_DNA"/>
</dbReference>
<evidence type="ECO:0000256" key="4">
    <source>
        <dbReference type="ARBA" id="ARBA00023136"/>
    </source>
</evidence>
<feature type="domain" description="NADH:quinone oxidoreductase/Mrp antiporter transmembrane" evidence="7">
    <location>
        <begin position="120"/>
        <end position="415"/>
    </location>
</feature>
<gene>
    <name evidence="5" type="primary">nuoN</name>
    <name evidence="8" type="ORF">IB75_05760</name>
</gene>
<keyword evidence="5" id="KW-0874">Quinone</keyword>
<feature type="transmembrane region" description="Helical" evidence="5">
    <location>
        <begin position="155"/>
        <end position="177"/>
    </location>
</feature>
<comment type="function">
    <text evidence="5">NDH-1 shuttles electrons from NADH, via FMN and iron-sulfur (Fe-S) centers, to quinones in the respiratory chain. The immediate electron acceptor for the enzyme in this species is believed to be ubiquinone. Couples the redox reaction to proton translocation (for every two electrons transferred, four hydrogen ions are translocated across the cytoplasmic membrane), and thus conserves the redox energy in a proton gradient.</text>
</comment>
<feature type="transmembrane region" description="Helical" evidence="5">
    <location>
        <begin position="237"/>
        <end position="257"/>
    </location>
</feature>
<feature type="transmembrane region" description="Helical" evidence="5">
    <location>
        <begin position="103"/>
        <end position="120"/>
    </location>
</feature>
<keyword evidence="5" id="KW-0813">Transport</keyword>